<dbReference type="PANTHER" id="PTHR33802:SF1">
    <property type="entry name" value="XK-RELATED PROTEIN"/>
    <property type="match status" value="1"/>
</dbReference>
<feature type="transmembrane region" description="Helical" evidence="1">
    <location>
        <begin position="81"/>
        <end position="98"/>
    </location>
</feature>
<keyword evidence="3" id="KW-1185">Reference proteome</keyword>
<feature type="transmembrane region" description="Helical" evidence="1">
    <location>
        <begin position="177"/>
        <end position="195"/>
    </location>
</feature>
<dbReference type="Gene3D" id="1.20.1260.100">
    <property type="entry name" value="TspO/MBR protein"/>
    <property type="match status" value="1"/>
</dbReference>
<keyword evidence="1" id="KW-1133">Transmembrane helix</keyword>
<protein>
    <recommendedName>
        <fullName evidence="4">Tryptophan-rich sensory protein</fullName>
    </recommendedName>
</protein>
<comment type="caution">
    <text evidence="2">The sequence shown here is derived from an EMBL/GenBank/DDBJ whole genome shotgun (WGS) entry which is preliminary data.</text>
</comment>
<dbReference type="EMBL" id="AAXW01000008">
    <property type="protein sequence ID" value="EAZ92225.1"/>
    <property type="molecule type" value="Genomic_DNA"/>
</dbReference>
<keyword evidence="1" id="KW-0472">Membrane</keyword>
<evidence type="ECO:0000313" key="3">
    <source>
        <dbReference type="Proteomes" id="UP000003781"/>
    </source>
</evidence>
<feature type="transmembrane region" description="Helical" evidence="1">
    <location>
        <begin position="104"/>
        <end position="123"/>
    </location>
</feature>
<feature type="transmembrane region" description="Helical" evidence="1">
    <location>
        <begin position="224"/>
        <end position="244"/>
    </location>
</feature>
<organism evidence="2 3">
    <name type="scientific">Crocosphaera chwakensis CCY0110</name>
    <dbReference type="NCBI Taxonomy" id="391612"/>
    <lineage>
        <taxon>Bacteria</taxon>
        <taxon>Bacillati</taxon>
        <taxon>Cyanobacteriota</taxon>
        <taxon>Cyanophyceae</taxon>
        <taxon>Oscillatoriophycideae</taxon>
        <taxon>Chroococcales</taxon>
        <taxon>Aphanothecaceae</taxon>
        <taxon>Crocosphaera</taxon>
        <taxon>Crocosphaera chwakensis</taxon>
    </lineage>
</organism>
<feature type="transmembrane region" description="Helical" evidence="1">
    <location>
        <begin position="48"/>
        <end position="69"/>
    </location>
</feature>
<feature type="transmembrane region" description="Helical" evidence="1">
    <location>
        <begin position="202"/>
        <end position="218"/>
    </location>
</feature>
<dbReference type="PANTHER" id="PTHR33802">
    <property type="entry name" value="SI:CH211-161H7.5-RELATED"/>
    <property type="match status" value="1"/>
</dbReference>
<dbReference type="Proteomes" id="UP000003781">
    <property type="component" value="Unassembled WGS sequence"/>
</dbReference>
<evidence type="ECO:0000256" key="1">
    <source>
        <dbReference type="SAM" id="Phobius"/>
    </source>
</evidence>
<evidence type="ECO:0008006" key="4">
    <source>
        <dbReference type="Google" id="ProtNLM"/>
    </source>
</evidence>
<accession>A3IMX2</accession>
<proteinExistence type="predicted"/>
<dbReference type="AlphaFoldDB" id="A3IMX2"/>
<reference evidence="2 3" key="1">
    <citation type="submission" date="2007-03" db="EMBL/GenBank/DDBJ databases">
        <authorList>
            <person name="Stal L."/>
            <person name="Ferriera S."/>
            <person name="Johnson J."/>
            <person name="Kravitz S."/>
            <person name="Beeson K."/>
            <person name="Sutton G."/>
            <person name="Rogers Y.-H."/>
            <person name="Friedman R."/>
            <person name="Frazier M."/>
            <person name="Venter J.C."/>
        </authorList>
    </citation>
    <scope>NUCLEOTIDE SEQUENCE [LARGE SCALE GENOMIC DNA]</scope>
    <source>
        <strain evidence="2 3">CCY0110</strain>
    </source>
</reference>
<gene>
    <name evidence="2" type="ORF">CY0110_24981</name>
</gene>
<evidence type="ECO:0000313" key="2">
    <source>
        <dbReference type="EMBL" id="EAZ92225.1"/>
    </source>
</evidence>
<dbReference type="InterPro" id="IPR038330">
    <property type="entry name" value="TspO/MBR-related_sf"/>
</dbReference>
<sequence>MRQWANLLAILAAFFANVLANIAPINGLTIGEISNTLFKNVLITPASYAFAIWGLIYLGLISLAIYQALPNNKDHPYLQKMGYYLVVSSLAQIVWVFLFLSRLFVLSTVAMLAILVSLVLLYLKLGISLTSISKKQKCLVNFPISVYLGWITVATILNVSLALSWVKWDGFGLSNEIWTVIMIIIAAILGILIIIDRKDKAYSGVFVWALVAIAVRHLDTLSIAITSGVFAIILVFLITTNTKFNN</sequence>
<keyword evidence="1" id="KW-0812">Transmembrane</keyword>
<feature type="transmembrane region" description="Helical" evidence="1">
    <location>
        <begin position="144"/>
        <end position="165"/>
    </location>
</feature>
<dbReference type="eggNOG" id="COG1030">
    <property type="taxonomic scope" value="Bacteria"/>
</dbReference>
<name>A3IMX2_9CHRO</name>